<comment type="subcellular location">
    <subcellularLocation>
        <location evidence="1">Cell membrane</location>
        <topology evidence="1">Multi-pass membrane protein</topology>
    </subcellularLocation>
</comment>
<evidence type="ECO:0000256" key="5">
    <source>
        <dbReference type="ARBA" id="ARBA00022519"/>
    </source>
</evidence>
<keyword evidence="8 11" id="KW-1133">Transmembrane helix</keyword>
<evidence type="ECO:0000256" key="1">
    <source>
        <dbReference type="ARBA" id="ARBA00004651"/>
    </source>
</evidence>
<keyword evidence="9" id="KW-0406">Ion transport</keyword>
<dbReference type="PANTHER" id="PTHR46494:SF3">
    <property type="entry name" value="ZINC TRANSPORT PROTEIN ZNTB"/>
    <property type="match status" value="1"/>
</dbReference>
<dbReference type="Gene3D" id="1.20.58.340">
    <property type="entry name" value="Magnesium transport protein CorA, transmembrane region"/>
    <property type="match status" value="2"/>
</dbReference>
<accession>A0A1G6UPT6</accession>
<dbReference type="EMBL" id="FMZV01000007">
    <property type="protein sequence ID" value="SDD43440.1"/>
    <property type="molecule type" value="Genomic_DNA"/>
</dbReference>
<evidence type="ECO:0000256" key="7">
    <source>
        <dbReference type="ARBA" id="ARBA00022833"/>
    </source>
</evidence>
<evidence type="ECO:0000256" key="9">
    <source>
        <dbReference type="ARBA" id="ARBA00023065"/>
    </source>
</evidence>
<sequence length="322" mass="35600">MVENKLAPICAFDFAKGGAQPVAEDWPAPQPDAKSSFRWLHLDLGRQETHEWISENVPSIAASALLQSETRPRCDQLDGGLILNLRGVNLNPGSDIEDMVSLRMWILPNSVISSRTRRIWATDELQRRAGEGSGPESVGDFLAELLHGLSHRIELVSLELDDQTDGLEERALEGASSLHDDLSALRLTVIKMRRFLHPQREALDTLLRNESRLLSGSEITKLREAVNRTRRTIEELDASRDRLLAVQDQIASEQVRILGRNSFILSIVAAVFLPLGFLTGLFGVNIAGMPGTQSPLAFWLLTGGSVAVGLGIFLVFRALKWL</sequence>
<dbReference type="SUPFAM" id="SSF144083">
    <property type="entry name" value="Magnesium transport protein CorA, transmembrane region"/>
    <property type="match status" value="1"/>
</dbReference>
<dbReference type="Gene3D" id="3.30.460.20">
    <property type="entry name" value="CorA soluble domain-like"/>
    <property type="match status" value="1"/>
</dbReference>
<dbReference type="GO" id="GO:0000287">
    <property type="term" value="F:magnesium ion binding"/>
    <property type="evidence" value="ECO:0007669"/>
    <property type="project" value="TreeGrafter"/>
</dbReference>
<keyword evidence="4" id="KW-1003">Cell membrane</keyword>
<evidence type="ECO:0000313" key="12">
    <source>
        <dbReference type="EMBL" id="SDD43440.1"/>
    </source>
</evidence>
<dbReference type="GO" id="GO:0015087">
    <property type="term" value="F:cobalt ion transmembrane transporter activity"/>
    <property type="evidence" value="ECO:0007669"/>
    <property type="project" value="TreeGrafter"/>
</dbReference>
<evidence type="ECO:0000256" key="11">
    <source>
        <dbReference type="SAM" id="Phobius"/>
    </source>
</evidence>
<name>A0A1G6UPT6_9RHOB</name>
<dbReference type="Pfam" id="PF01544">
    <property type="entry name" value="CorA"/>
    <property type="match status" value="1"/>
</dbReference>
<dbReference type="PANTHER" id="PTHR46494">
    <property type="entry name" value="CORA FAMILY METAL ION TRANSPORTER (EUROFUNG)"/>
    <property type="match status" value="1"/>
</dbReference>
<dbReference type="SUPFAM" id="SSF143865">
    <property type="entry name" value="CorA soluble domain-like"/>
    <property type="match status" value="1"/>
</dbReference>
<keyword evidence="3" id="KW-0813">Transport</keyword>
<protein>
    <submittedName>
        <fullName evidence="12">Zinc transporter</fullName>
    </submittedName>
</protein>
<dbReference type="InterPro" id="IPR045861">
    <property type="entry name" value="CorA_cytoplasmic_dom"/>
</dbReference>
<evidence type="ECO:0000256" key="8">
    <source>
        <dbReference type="ARBA" id="ARBA00022989"/>
    </source>
</evidence>
<gene>
    <name evidence="12" type="ORF">SAMN04488239_107132</name>
</gene>
<keyword evidence="10 11" id="KW-0472">Membrane</keyword>
<dbReference type="OrthoDB" id="9803484at2"/>
<feature type="transmembrane region" description="Helical" evidence="11">
    <location>
        <begin position="296"/>
        <end position="316"/>
    </location>
</feature>
<evidence type="ECO:0000256" key="2">
    <source>
        <dbReference type="ARBA" id="ARBA00009765"/>
    </source>
</evidence>
<keyword evidence="6 11" id="KW-0812">Transmembrane</keyword>
<keyword evidence="7" id="KW-0862">Zinc</keyword>
<evidence type="ECO:0000313" key="13">
    <source>
        <dbReference type="Proteomes" id="UP000199628"/>
    </source>
</evidence>
<dbReference type="InterPro" id="IPR002523">
    <property type="entry name" value="MgTranspt_CorA/ZnTranspt_ZntB"/>
</dbReference>
<evidence type="ECO:0000256" key="6">
    <source>
        <dbReference type="ARBA" id="ARBA00022692"/>
    </source>
</evidence>
<dbReference type="GO" id="GO:0050897">
    <property type="term" value="F:cobalt ion binding"/>
    <property type="evidence" value="ECO:0007669"/>
    <property type="project" value="TreeGrafter"/>
</dbReference>
<feature type="transmembrane region" description="Helical" evidence="11">
    <location>
        <begin position="263"/>
        <end position="284"/>
    </location>
</feature>
<dbReference type="GO" id="GO:0015095">
    <property type="term" value="F:magnesium ion transmembrane transporter activity"/>
    <property type="evidence" value="ECO:0007669"/>
    <property type="project" value="TreeGrafter"/>
</dbReference>
<dbReference type="STRING" id="639004.SAMN04488239_107132"/>
<evidence type="ECO:0000256" key="4">
    <source>
        <dbReference type="ARBA" id="ARBA00022475"/>
    </source>
</evidence>
<proteinExistence type="inferred from homology"/>
<evidence type="ECO:0000256" key="10">
    <source>
        <dbReference type="ARBA" id="ARBA00023136"/>
    </source>
</evidence>
<organism evidence="12 13">
    <name type="scientific">Ruegeria marina</name>
    <dbReference type="NCBI Taxonomy" id="639004"/>
    <lineage>
        <taxon>Bacteria</taxon>
        <taxon>Pseudomonadati</taxon>
        <taxon>Pseudomonadota</taxon>
        <taxon>Alphaproteobacteria</taxon>
        <taxon>Rhodobacterales</taxon>
        <taxon>Roseobacteraceae</taxon>
        <taxon>Ruegeria</taxon>
    </lineage>
</organism>
<dbReference type="InterPro" id="IPR045863">
    <property type="entry name" value="CorA_TM1_TM2"/>
</dbReference>
<keyword evidence="5" id="KW-0997">Cell inner membrane</keyword>
<dbReference type="AlphaFoldDB" id="A0A1G6UPT6"/>
<dbReference type="RefSeq" id="WP_093031754.1">
    <property type="nucleotide sequence ID" value="NZ_FMZV01000007.1"/>
</dbReference>
<reference evidence="13" key="1">
    <citation type="submission" date="2016-10" db="EMBL/GenBank/DDBJ databases">
        <authorList>
            <person name="Varghese N."/>
            <person name="Submissions S."/>
        </authorList>
    </citation>
    <scope>NUCLEOTIDE SEQUENCE [LARGE SCALE GENOMIC DNA]</scope>
    <source>
        <strain evidence="13">CGMCC 1.9108</strain>
    </source>
</reference>
<dbReference type="CDD" id="cd12833">
    <property type="entry name" value="ZntB-like_1"/>
    <property type="match status" value="1"/>
</dbReference>
<keyword evidence="13" id="KW-1185">Reference proteome</keyword>
<comment type="similarity">
    <text evidence="2">Belongs to the CorA metal ion transporter (MIT) (TC 1.A.35) family.</text>
</comment>
<evidence type="ECO:0000256" key="3">
    <source>
        <dbReference type="ARBA" id="ARBA00022448"/>
    </source>
</evidence>
<dbReference type="Proteomes" id="UP000199628">
    <property type="component" value="Unassembled WGS sequence"/>
</dbReference>
<dbReference type="GO" id="GO:0005886">
    <property type="term" value="C:plasma membrane"/>
    <property type="evidence" value="ECO:0007669"/>
    <property type="project" value="UniProtKB-SubCell"/>
</dbReference>